<feature type="region of interest" description="Disordered" evidence="1">
    <location>
        <begin position="1"/>
        <end position="23"/>
    </location>
</feature>
<keyword evidence="3" id="KW-1185">Reference proteome</keyword>
<sequence>MSASVDSGGYMDRGGEVTRDRYDGQVDDLGDAIDDRLRRIRDELAAVESMVRQDHDKRISPADIGSILRAAREGIGEFLNPDLFADPAFDMLLFIFLEEEAGRSVETSACYRASGVPRTTAVRWINMLVSMGMFHSTPHPTDRRLALLSLSEGTRASVRQWLEGLRPLVERIAMRPAMPTRPVA</sequence>
<gene>
    <name evidence="2" type="ORF">SP5_034_00380</name>
</gene>
<comment type="caution">
    <text evidence="2">The sequence shown here is derived from an EMBL/GenBank/DDBJ whole genome shotgun (WGS) entry which is preliminary data.</text>
</comment>
<evidence type="ECO:0008006" key="4">
    <source>
        <dbReference type="Google" id="ProtNLM"/>
    </source>
</evidence>
<dbReference type="EMBL" id="BBPI01000034">
    <property type="protein sequence ID" value="GAM00465.1"/>
    <property type="molecule type" value="Genomic_DNA"/>
</dbReference>
<feature type="compositionally biased region" description="Basic and acidic residues" evidence="1">
    <location>
        <begin position="13"/>
        <end position="23"/>
    </location>
</feature>
<dbReference type="Proteomes" id="UP000032305">
    <property type="component" value="Unassembled WGS sequence"/>
</dbReference>
<dbReference type="InterPro" id="IPR036388">
    <property type="entry name" value="WH-like_DNA-bd_sf"/>
</dbReference>
<evidence type="ECO:0000313" key="3">
    <source>
        <dbReference type="Proteomes" id="UP000032305"/>
    </source>
</evidence>
<dbReference type="Gene3D" id="1.10.10.10">
    <property type="entry name" value="Winged helix-like DNA-binding domain superfamily/Winged helix DNA-binding domain"/>
    <property type="match status" value="1"/>
</dbReference>
<protein>
    <recommendedName>
        <fullName evidence="4">HTH marR-type domain-containing protein</fullName>
    </recommendedName>
</protein>
<organism evidence="2 3">
    <name type="scientific">Sphingomonas parapaucimobilis NBRC 15100</name>
    <dbReference type="NCBI Taxonomy" id="1219049"/>
    <lineage>
        <taxon>Bacteria</taxon>
        <taxon>Pseudomonadati</taxon>
        <taxon>Pseudomonadota</taxon>
        <taxon>Alphaproteobacteria</taxon>
        <taxon>Sphingomonadales</taxon>
        <taxon>Sphingomonadaceae</taxon>
        <taxon>Sphingomonas</taxon>
    </lineage>
</organism>
<name>A0A0A1W4V3_9SPHN</name>
<evidence type="ECO:0000256" key="1">
    <source>
        <dbReference type="SAM" id="MobiDB-lite"/>
    </source>
</evidence>
<proteinExistence type="predicted"/>
<accession>A0A0A1W4V3</accession>
<dbReference type="InterPro" id="IPR036390">
    <property type="entry name" value="WH_DNA-bd_sf"/>
</dbReference>
<dbReference type="eggNOG" id="COG1846">
    <property type="taxonomic scope" value="Bacteria"/>
</dbReference>
<reference evidence="2 3" key="1">
    <citation type="submission" date="2014-11" db="EMBL/GenBank/DDBJ databases">
        <title>Whole genome shotgun sequence of Sphingomonas parapaucimobilis NBRC 15100.</title>
        <authorList>
            <person name="Katano-Makiyama Y."/>
            <person name="Hosoyama A."/>
            <person name="Hashimoto M."/>
            <person name="Hosoyama Y."/>
            <person name="Noguchi M."/>
            <person name="Numata M."/>
            <person name="Tsuchikane K."/>
            <person name="Hirakata S."/>
            <person name="Uohara A."/>
            <person name="Shimodaira J."/>
            <person name="Ohji S."/>
            <person name="Ichikawa N."/>
            <person name="Kimura A."/>
            <person name="Yamazoe A."/>
            <person name="Fujita N."/>
        </authorList>
    </citation>
    <scope>NUCLEOTIDE SEQUENCE [LARGE SCALE GENOMIC DNA]</scope>
    <source>
        <strain evidence="2 3">NBRC 15100</strain>
    </source>
</reference>
<evidence type="ECO:0000313" key="2">
    <source>
        <dbReference type="EMBL" id="GAM00465.1"/>
    </source>
</evidence>
<dbReference type="AlphaFoldDB" id="A0A0A1W4V3"/>
<dbReference type="SUPFAM" id="SSF46785">
    <property type="entry name" value="Winged helix' DNA-binding domain"/>
    <property type="match status" value="1"/>
</dbReference>